<dbReference type="OrthoDB" id="2154253at2759"/>
<evidence type="ECO:0000313" key="12">
    <source>
        <dbReference type="EMBL" id="TDG39285.1"/>
    </source>
</evidence>
<dbReference type="EMBL" id="LSRL02001182">
    <property type="protein sequence ID" value="TDG39285.1"/>
    <property type="molecule type" value="Genomic_DNA"/>
</dbReference>
<evidence type="ECO:0000256" key="4">
    <source>
        <dbReference type="ARBA" id="ARBA00022692"/>
    </source>
</evidence>
<reference evidence="12 13" key="1">
    <citation type="journal article" date="2019" name="J. Hered.">
        <title>An Improved Genome Assembly for Drosophila navojoa, the Basal Species in the mojavensis Cluster.</title>
        <authorList>
            <person name="Vanderlinde T."/>
            <person name="Dupim E.G."/>
            <person name="Nazario-Yepiz N.O."/>
            <person name="Carvalho A.B."/>
        </authorList>
    </citation>
    <scope>NUCLEOTIDE SEQUENCE [LARGE SCALE GENOMIC DNA]</scope>
    <source>
        <strain evidence="12">Navoj_Jal97</strain>
        <tissue evidence="12">Whole organism</tissue>
    </source>
</reference>
<dbReference type="GO" id="GO:0016031">
    <property type="term" value="P:tRNA import into mitochondrion"/>
    <property type="evidence" value="ECO:0007669"/>
    <property type="project" value="TreeGrafter"/>
</dbReference>
<keyword evidence="5 10" id="KW-1000">Mitochondrion outer membrane</keyword>
<dbReference type="GO" id="GO:0005742">
    <property type="term" value="C:mitochondrial outer membrane translocase complex"/>
    <property type="evidence" value="ECO:0007669"/>
    <property type="project" value="UniProtKB-UniRule"/>
</dbReference>
<name>A0A484AUR0_DRONA</name>
<evidence type="ECO:0000256" key="5">
    <source>
        <dbReference type="ARBA" id="ARBA00022787"/>
    </source>
</evidence>
<evidence type="ECO:0008006" key="14">
    <source>
        <dbReference type="Google" id="ProtNLM"/>
    </source>
</evidence>
<dbReference type="Proteomes" id="UP000295192">
    <property type="component" value="Unassembled WGS sequence"/>
</dbReference>
<evidence type="ECO:0000313" key="13">
    <source>
        <dbReference type="Proteomes" id="UP000295192"/>
    </source>
</evidence>
<keyword evidence="8 10" id="KW-0496">Mitochondrion</keyword>
<dbReference type="InterPro" id="IPR002056">
    <property type="entry name" value="MAS20"/>
</dbReference>
<evidence type="ECO:0000256" key="7">
    <source>
        <dbReference type="ARBA" id="ARBA00022989"/>
    </source>
</evidence>
<dbReference type="PANTHER" id="PTHR12430:SF0">
    <property type="entry name" value="TRANSLOCASE OF OUTER MITOCHONDRIAL MEMBRANE 20"/>
    <property type="match status" value="1"/>
</dbReference>
<keyword evidence="6" id="KW-0653">Protein transport</keyword>
<dbReference type="Gene3D" id="1.20.960.10">
    <property type="entry name" value="Mitochondrial outer membrane translocase complex, subunit Tom20 domain"/>
    <property type="match status" value="1"/>
</dbReference>
<gene>
    <name evidence="12" type="ORF">AWZ03_014292</name>
</gene>
<evidence type="ECO:0000256" key="10">
    <source>
        <dbReference type="PIRNR" id="PIRNR037707"/>
    </source>
</evidence>
<comment type="subcellular location">
    <subcellularLocation>
        <location evidence="1">Mitochondrion outer membrane</location>
        <topology evidence="1">Single-pass membrane protein</topology>
    </subcellularLocation>
</comment>
<dbReference type="OMA" id="AIMMCAQ"/>
<accession>A0A484AUR0</accession>
<keyword evidence="4 11" id="KW-0812">Transmembrane</keyword>
<keyword evidence="3" id="KW-0813">Transport</keyword>
<dbReference type="STRING" id="7232.A0A484AUR0"/>
<dbReference type="InterPro" id="IPR023392">
    <property type="entry name" value="Tom20_dom_sf"/>
</dbReference>
<dbReference type="GO" id="GO:0006605">
    <property type="term" value="P:protein targeting"/>
    <property type="evidence" value="ECO:0007669"/>
    <property type="project" value="InterPro"/>
</dbReference>
<organism evidence="12 13">
    <name type="scientific">Drosophila navojoa</name>
    <name type="common">Fruit fly</name>
    <dbReference type="NCBI Taxonomy" id="7232"/>
    <lineage>
        <taxon>Eukaryota</taxon>
        <taxon>Metazoa</taxon>
        <taxon>Ecdysozoa</taxon>
        <taxon>Arthropoda</taxon>
        <taxon>Hexapoda</taxon>
        <taxon>Insecta</taxon>
        <taxon>Pterygota</taxon>
        <taxon>Neoptera</taxon>
        <taxon>Endopterygota</taxon>
        <taxon>Diptera</taxon>
        <taxon>Brachycera</taxon>
        <taxon>Muscomorpha</taxon>
        <taxon>Ephydroidea</taxon>
        <taxon>Drosophilidae</taxon>
        <taxon>Drosophila</taxon>
    </lineage>
</organism>
<dbReference type="PANTHER" id="PTHR12430">
    <property type="entry name" value="MITOCHONDRIAL IMPORT RECEPTOR SUBUNIT TOM20"/>
    <property type="match status" value="1"/>
</dbReference>
<dbReference type="Pfam" id="PF02064">
    <property type="entry name" value="MAS20"/>
    <property type="match status" value="1"/>
</dbReference>
<keyword evidence="13" id="KW-1185">Reference proteome</keyword>
<proteinExistence type="inferred from homology"/>
<protein>
    <recommendedName>
        <fullName evidence="14">Mitochondrial import receptor subunit TOM20 homolog</fullName>
    </recommendedName>
</protein>
<dbReference type="GO" id="GO:0030943">
    <property type="term" value="F:mitochondrion targeting sequence binding"/>
    <property type="evidence" value="ECO:0007669"/>
    <property type="project" value="TreeGrafter"/>
</dbReference>
<evidence type="ECO:0000256" key="9">
    <source>
        <dbReference type="ARBA" id="ARBA00023136"/>
    </source>
</evidence>
<evidence type="ECO:0000256" key="3">
    <source>
        <dbReference type="ARBA" id="ARBA00022448"/>
    </source>
</evidence>
<evidence type="ECO:0000256" key="1">
    <source>
        <dbReference type="ARBA" id="ARBA00004572"/>
    </source>
</evidence>
<evidence type="ECO:0000256" key="6">
    <source>
        <dbReference type="ARBA" id="ARBA00022927"/>
    </source>
</evidence>
<feature type="transmembrane region" description="Helical" evidence="11">
    <location>
        <begin position="6"/>
        <end position="25"/>
    </location>
</feature>
<dbReference type="PRINTS" id="PR00351">
    <property type="entry name" value="OM20RECEPTOR"/>
</dbReference>
<sequence>MTLACLLVFTLGTASVIILGYCMYFDRKRRLDPAYRRKVHERRQRDALEMLKYRLIRDSDWALNDIMCDSSACMTLERCFLDEIERGEVLITQGDISDGLGHLANAIMMCAQPTPVLHTLKESLPDRVFMPLIMKLHELQSYEATTASSSNKEDSTSCPDLS</sequence>
<dbReference type="PIRSF" id="PIRSF037707">
    <property type="entry name" value="MAS20_rcpt"/>
    <property type="match status" value="1"/>
</dbReference>
<evidence type="ECO:0000256" key="8">
    <source>
        <dbReference type="ARBA" id="ARBA00023128"/>
    </source>
</evidence>
<comment type="similarity">
    <text evidence="2 10">Belongs to the Tom20 family.</text>
</comment>
<dbReference type="AlphaFoldDB" id="A0A484AUR0"/>
<comment type="caution">
    <text evidence="12">The sequence shown here is derived from an EMBL/GenBank/DDBJ whole genome shotgun (WGS) entry which is preliminary data.</text>
</comment>
<dbReference type="SUPFAM" id="SSF47157">
    <property type="entry name" value="Mitochondrial import receptor subunit Tom20"/>
    <property type="match status" value="1"/>
</dbReference>
<keyword evidence="9 10" id="KW-0472">Membrane</keyword>
<dbReference type="GO" id="GO:0030150">
    <property type="term" value="P:protein import into mitochondrial matrix"/>
    <property type="evidence" value="ECO:0007669"/>
    <property type="project" value="TreeGrafter"/>
</dbReference>
<dbReference type="GO" id="GO:0006886">
    <property type="term" value="P:intracellular protein transport"/>
    <property type="evidence" value="ECO:0007669"/>
    <property type="project" value="InterPro"/>
</dbReference>
<dbReference type="GO" id="GO:0008320">
    <property type="term" value="F:protein transmembrane transporter activity"/>
    <property type="evidence" value="ECO:0007669"/>
    <property type="project" value="TreeGrafter"/>
</dbReference>
<evidence type="ECO:0000256" key="11">
    <source>
        <dbReference type="SAM" id="Phobius"/>
    </source>
</evidence>
<keyword evidence="7 11" id="KW-1133">Transmembrane helix</keyword>
<evidence type="ECO:0000256" key="2">
    <source>
        <dbReference type="ARBA" id="ARBA00005792"/>
    </source>
</evidence>